<dbReference type="Proteomes" id="UP000248857">
    <property type="component" value="Unassembled WGS sequence"/>
</dbReference>
<evidence type="ECO:0000313" key="1">
    <source>
        <dbReference type="EMBL" id="PZD72530.1"/>
    </source>
</evidence>
<name>A0A2W1JFX0_9CYAN</name>
<keyword evidence="2" id="KW-1185">Reference proteome</keyword>
<accession>A0A2W1JFX0</accession>
<dbReference type="EMBL" id="PQWO01000010">
    <property type="protein sequence ID" value="PZD72530.1"/>
    <property type="molecule type" value="Genomic_DNA"/>
</dbReference>
<proteinExistence type="predicted"/>
<evidence type="ECO:0000313" key="2">
    <source>
        <dbReference type="Proteomes" id="UP000248857"/>
    </source>
</evidence>
<organism evidence="1 2">
    <name type="scientific">Acaryochloris thomasi RCC1774</name>
    <dbReference type="NCBI Taxonomy" id="1764569"/>
    <lineage>
        <taxon>Bacteria</taxon>
        <taxon>Bacillati</taxon>
        <taxon>Cyanobacteriota</taxon>
        <taxon>Cyanophyceae</taxon>
        <taxon>Acaryochloridales</taxon>
        <taxon>Acaryochloridaceae</taxon>
        <taxon>Acaryochloris</taxon>
        <taxon>Acaryochloris thomasi</taxon>
    </lineage>
</organism>
<reference evidence="1 2" key="1">
    <citation type="journal article" date="2018" name="Sci. Rep.">
        <title>A novel species of the marine cyanobacterium Acaryochloris with a unique pigment content and lifestyle.</title>
        <authorList>
            <person name="Partensky F."/>
            <person name="Six C."/>
            <person name="Ratin M."/>
            <person name="Garczarek L."/>
            <person name="Vaulot D."/>
            <person name="Probert I."/>
            <person name="Calteau A."/>
            <person name="Gourvil P."/>
            <person name="Marie D."/>
            <person name="Grebert T."/>
            <person name="Bouchier C."/>
            <person name="Le Panse S."/>
            <person name="Gachenot M."/>
            <person name="Rodriguez F."/>
            <person name="Garrido J.L."/>
        </authorList>
    </citation>
    <scope>NUCLEOTIDE SEQUENCE [LARGE SCALE GENOMIC DNA]</scope>
    <source>
        <strain evidence="1 2">RCC1774</strain>
    </source>
</reference>
<comment type="caution">
    <text evidence="1">The sequence shown here is derived from an EMBL/GenBank/DDBJ whole genome shotgun (WGS) entry which is preliminary data.</text>
</comment>
<sequence>MAINDGSPRPSSQSVLTLQMGVNNLSTVTSNRKMLQFCRSILRLRLMALQNNNMWTYDGVAGHKLPLKISKL</sequence>
<gene>
    <name evidence="1" type="ORF">C1752_03621</name>
</gene>
<protein>
    <submittedName>
        <fullName evidence="1">Uncharacterized protein</fullName>
    </submittedName>
</protein>
<dbReference type="AlphaFoldDB" id="A0A2W1JFX0"/>